<reference evidence="2 3" key="1">
    <citation type="submission" date="2020-02" db="EMBL/GenBank/DDBJ databases">
        <title>The draft genome of Grimontia sedimenta sp. nov., isolated from benthic sediments near coral reefs south of Kuwait.</title>
        <authorList>
            <person name="Mahmoud H.M."/>
            <person name="Jose L."/>
            <person name="Eapen S."/>
        </authorList>
    </citation>
    <scope>NUCLEOTIDE SEQUENCE [LARGE SCALE GENOMIC DNA]</scope>
    <source>
        <strain evidence="2 3">S25</strain>
    </source>
</reference>
<gene>
    <name evidence="2" type="ORF">G5S52_06015</name>
</gene>
<evidence type="ECO:0000313" key="2">
    <source>
        <dbReference type="EMBL" id="NGN97227.1"/>
    </source>
</evidence>
<keyword evidence="3" id="KW-1185">Reference proteome</keyword>
<sequence>MKKVLATLLLSLAASPAFAANTEIKVTPVHGGAFVKVTQNGQPVEGAEVVTSSDLLGSKLTDEYGRAFFSASPQITQRVEFSMTDTDGYTASQKRTIERNG</sequence>
<comment type="caution">
    <text evidence="2">The sequence shown here is derived from an EMBL/GenBank/DDBJ whole genome shotgun (WGS) entry which is preliminary data.</text>
</comment>
<dbReference type="AlphaFoldDB" id="A0A6M1RMG2"/>
<evidence type="ECO:0000313" key="3">
    <source>
        <dbReference type="Proteomes" id="UP000473008"/>
    </source>
</evidence>
<dbReference type="RefSeq" id="WP_165012238.1">
    <property type="nucleotide sequence ID" value="NZ_JAALDL010000003.1"/>
</dbReference>
<feature type="signal peptide" evidence="1">
    <location>
        <begin position="1"/>
        <end position="19"/>
    </location>
</feature>
<proteinExistence type="predicted"/>
<feature type="chain" id="PRO_5027003212" evidence="1">
    <location>
        <begin position="20"/>
        <end position="101"/>
    </location>
</feature>
<dbReference type="EMBL" id="JAALDL010000003">
    <property type="protein sequence ID" value="NGN97227.1"/>
    <property type="molecule type" value="Genomic_DNA"/>
</dbReference>
<accession>A0A6M1RMG2</accession>
<protein>
    <submittedName>
        <fullName evidence="2">Uncharacterized protein</fullName>
    </submittedName>
</protein>
<dbReference type="Proteomes" id="UP000473008">
    <property type="component" value="Unassembled WGS sequence"/>
</dbReference>
<organism evidence="2 3">
    <name type="scientific">Grimontia sedimenti</name>
    <dbReference type="NCBI Taxonomy" id="2711294"/>
    <lineage>
        <taxon>Bacteria</taxon>
        <taxon>Pseudomonadati</taxon>
        <taxon>Pseudomonadota</taxon>
        <taxon>Gammaproteobacteria</taxon>
        <taxon>Vibrionales</taxon>
        <taxon>Vibrionaceae</taxon>
        <taxon>Grimontia</taxon>
    </lineage>
</organism>
<name>A0A6M1RMG2_9GAMM</name>
<keyword evidence="1" id="KW-0732">Signal</keyword>
<evidence type="ECO:0000256" key="1">
    <source>
        <dbReference type="SAM" id="SignalP"/>
    </source>
</evidence>